<accession>A0AB38FK98</accession>
<dbReference type="EMBL" id="UAUI01000024">
    <property type="protein sequence ID" value="SPZ41748.1"/>
    <property type="molecule type" value="Genomic_DNA"/>
</dbReference>
<feature type="region of interest" description="Disordered" evidence="1">
    <location>
        <begin position="332"/>
        <end position="354"/>
    </location>
</feature>
<evidence type="ECO:0000313" key="2">
    <source>
        <dbReference type="EMBL" id="SPZ41748.1"/>
    </source>
</evidence>
<evidence type="ECO:0000256" key="1">
    <source>
        <dbReference type="SAM" id="MobiDB-lite"/>
    </source>
</evidence>
<dbReference type="AlphaFoldDB" id="A0AB38FK98"/>
<feature type="compositionally biased region" description="Basic and acidic residues" evidence="1">
    <location>
        <begin position="333"/>
        <end position="354"/>
    </location>
</feature>
<reference evidence="2 3" key="1">
    <citation type="submission" date="2018-06" db="EMBL/GenBank/DDBJ databases">
        <authorList>
            <consortium name="Pathogen Informatics"/>
            <person name="Doyle S."/>
        </authorList>
    </citation>
    <scope>NUCLEOTIDE SEQUENCE [LARGE SCALE GENOMIC DNA]</scope>
    <source>
        <strain evidence="2 3">NCTC13229</strain>
    </source>
</reference>
<gene>
    <name evidence="2" type="ORF">NCTC13229_05259</name>
</gene>
<sequence length="354" mass="39700">MVGLAEGGPDRGNLAYAHRMTAWIEVLKALTTGPELPIRGTIREVRPDGYTEGFAGGASSGPSPMLVVTGDGCRVWRHGNRLRVERVDGRLTFVTDGIQAWDFTADSERPRTGPPDRVHYLGSNQFLLQRRSAADWSGDDFTTPTGPVEETEFADRECWTVELAPPPHKPYPLRIWVDTASGQMLGYRSEHAGQGAQFVDLVVGEDFDDGLFGWDGPVYTPEEYQRRLKDQHLTVQREHAAWFSEAVTASPIGTRVPVDFTPDSFPFRDPETGAFDAFNHDTLLSRRPRSEDGWTPNWGPLHYVWSTPDWDWAAGGINLDLDDEAIRLLQRSLHPEEPVDRQRKIDPPGRGRTK</sequence>
<protein>
    <submittedName>
        <fullName evidence="2">Uncharacterized protein</fullName>
    </submittedName>
</protein>
<comment type="caution">
    <text evidence="2">The sequence shown here is derived from an EMBL/GenBank/DDBJ whole genome shotgun (WGS) entry which is preliminary data.</text>
</comment>
<name>A0AB38FK98_RHOWR</name>
<organism evidence="2 3">
    <name type="scientific">Rhodococcus wratislaviensis</name>
    <name type="common">Tsukamurella wratislaviensis</name>
    <dbReference type="NCBI Taxonomy" id="44752"/>
    <lineage>
        <taxon>Bacteria</taxon>
        <taxon>Bacillati</taxon>
        <taxon>Actinomycetota</taxon>
        <taxon>Actinomycetes</taxon>
        <taxon>Mycobacteriales</taxon>
        <taxon>Nocardiaceae</taxon>
        <taxon>Rhodococcus</taxon>
    </lineage>
</organism>
<proteinExistence type="predicted"/>
<evidence type="ECO:0000313" key="3">
    <source>
        <dbReference type="Proteomes" id="UP000251211"/>
    </source>
</evidence>
<dbReference type="Proteomes" id="UP000251211">
    <property type="component" value="Unassembled WGS sequence"/>
</dbReference>